<dbReference type="AlphaFoldDB" id="A0A2N5SDA9"/>
<keyword evidence="2" id="KW-1185">Reference proteome</keyword>
<proteinExistence type="predicted"/>
<comment type="caution">
    <text evidence="1">The sequence shown here is derived from an EMBL/GenBank/DDBJ whole genome shotgun (WGS) entry which is preliminary data.</text>
</comment>
<sequence>MESYCQGRISQRQRICTQSAIIWAGSSDDDSVRNLPSAVTKPIPLVRPTLPELVGRTAVWPGGVEWLNTQMTHSHIIRESGLHAKDHPRVSQEKFQDFWSTLLLPNNKRLESTYSFVKTYLPGLGHSGIRPKLWTMDAEQNQENATVLRSGRRGEQGEVSLVGFEISQPDRGMINLLGIESPGTYCI</sequence>
<reference evidence="1 2" key="1">
    <citation type="submission" date="2017-11" db="EMBL/GenBank/DDBJ databases">
        <title>De novo assembly and phasing of dikaryotic genomes from two isolates of Puccinia coronata f. sp. avenae, the causal agent of oat crown rust.</title>
        <authorList>
            <person name="Miller M.E."/>
            <person name="Zhang Y."/>
            <person name="Omidvar V."/>
            <person name="Sperschneider J."/>
            <person name="Schwessinger B."/>
            <person name="Raley C."/>
            <person name="Palmer J.M."/>
            <person name="Garnica D."/>
            <person name="Upadhyaya N."/>
            <person name="Rathjen J."/>
            <person name="Taylor J.M."/>
            <person name="Park R.F."/>
            <person name="Dodds P.N."/>
            <person name="Hirsch C.D."/>
            <person name="Kianian S.F."/>
            <person name="Figueroa M."/>
        </authorList>
    </citation>
    <scope>NUCLEOTIDE SEQUENCE [LARGE SCALE GENOMIC DNA]</scope>
    <source>
        <strain evidence="1">12NC29</strain>
    </source>
</reference>
<dbReference type="STRING" id="200324.A0A2N5SDA9"/>
<evidence type="ECO:0000313" key="2">
    <source>
        <dbReference type="Proteomes" id="UP000235388"/>
    </source>
</evidence>
<evidence type="ECO:0000313" key="1">
    <source>
        <dbReference type="EMBL" id="PLW11246.1"/>
    </source>
</evidence>
<accession>A0A2N5SDA9</accession>
<dbReference type="EMBL" id="PGCJ01001027">
    <property type="protein sequence ID" value="PLW11246.1"/>
    <property type="molecule type" value="Genomic_DNA"/>
</dbReference>
<dbReference type="Proteomes" id="UP000235388">
    <property type="component" value="Unassembled WGS sequence"/>
</dbReference>
<gene>
    <name evidence="1" type="ORF">PCANC_20313</name>
</gene>
<dbReference type="OrthoDB" id="498204at2759"/>
<name>A0A2N5SDA9_9BASI</name>
<protein>
    <submittedName>
        <fullName evidence="1">Uncharacterized protein</fullName>
    </submittedName>
</protein>
<organism evidence="1 2">
    <name type="scientific">Puccinia coronata f. sp. avenae</name>
    <dbReference type="NCBI Taxonomy" id="200324"/>
    <lineage>
        <taxon>Eukaryota</taxon>
        <taxon>Fungi</taxon>
        <taxon>Dikarya</taxon>
        <taxon>Basidiomycota</taxon>
        <taxon>Pucciniomycotina</taxon>
        <taxon>Pucciniomycetes</taxon>
        <taxon>Pucciniales</taxon>
        <taxon>Pucciniaceae</taxon>
        <taxon>Puccinia</taxon>
    </lineage>
</organism>